<dbReference type="AlphaFoldDB" id="A0A928V4T8"/>
<evidence type="ECO:0000259" key="2">
    <source>
        <dbReference type="Pfam" id="PF14534"/>
    </source>
</evidence>
<proteinExistence type="predicted"/>
<evidence type="ECO:0000313" key="3">
    <source>
        <dbReference type="EMBL" id="MBE8718793.1"/>
    </source>
</evidence>
<protein>
    <submittedName>
        <fullName evidence="3">Nuclear transport factor 2 family protein</fullName>
    </submittedName>
</protein>
<keyword evidence="1" id="KW-0732">Signal</keyword>
<evidence type="ECO:0000313" key="4">
    <source>
        <dbReference type="Proteomes" id="UP000652567"/>
    </source>
</evidence>
<feature type="domain" description="DUF4440" evidence="2">
    <location>
        <begin position="26"/>
        <end position="130"/>
    </location>
</feature>
<evidence type="ECO:0000256" key="1">
    <source>
        <dbReference type="SAM" id="SignalP"/>
    </source>
</evidence>
<feature type="chain" id="PRO_5036759236" evidence="1">
    <location>
        <begin position="20"/>
        <end position="138"/>
    </location>
</feature>
<reference evidence="3" key="1">
    <citation type="submission" date="2018-07" db="EMBL/GenBank/DDBJ databases">
        <title>Genome assembly of strain Ka43.</title>
        <authorList>
            <person name="Kukolya J."/>
            <person name="Nagy I."/>
            <person name="Horvath B."/>
            <person name="Toth A."/>
        </authorList>
    </citation>
    <scope>NUCLEOTIDE SEQUENCE</scope>
    <source>
        <strain evidence="3">KB43</strain>
    </source>
</reference>
<dbReference type="EMBL" id="PRDL01000001">
    <property type="protein sequence ID" value="MBE8718793.1"/>
    <property type="molecule type" value="Genomic_DNA"/>
</dbReference>
<gene>
    <name evidence="3" type="ORF">C4F51_16585</name>
</gene>
<dbReference type="InterPro" id="IPR032710">
    <property type="entry name" value="NTF2-like_dom_sf"/>
</dbReference>
<dbReference type="Pfam" id="PF14534">
    <property type="entry name" value="DUF4440"/>
    <property type="match status" value="1"/>
</dbReference>
<accession>A0A928V4T8</accession>
<organism evidence="3 4">
    <name type="scientific">Cellvibrio polysaccharolyticus</name>
    <dbReference type="NCBI Taxonomy" id="2082724"/>
    <lineage>
        <taxon>Bacteria</taxon>
        <taxon>Pseudomonadati</taxon>
        <taxon>Pseudomonadota</taxon>
        <taxon>Gammaproteobacteria</taxon>
        <taxon>Cellvibrionales</taxon>
        <taxon>Cellvibrionaceae</taxon>
        <taxon>Cellvibrio</taxon>
    </lineage>
</organism>
<dbReference type="Gene3D" id="3.10.450.50">
    <property type="match status" value="1"/>
</dbReference>
<name>A0A928V4T8_9GAMM</name>
<dbReference type="InterPro" id="IPR027843">
    <property type="entry name" value="DUF4440"/>
</dbReference>
<keyword evidence="4" id="KW-1185">Reference proteome</keyword>
<sequence>MKKGYWFAALCLSANIVWASPAAVGKQVERLTEAMVQADAATLKSVTHSQLDYGHSSGRVETQQEFIEGLTSGASDFVKIDLQEQKITVSDDVAVVRHNLIAETNDSGKPGNVKIGVLLVWQQVDGEWKLLARQAYKI</sequence>
<dbReference type="Proteomes" id="UP000652567">
    <property type="component" value="Unassembled WGS sequence"/>
</dbReference>
<comment type="caution">
    <text evidence="3">The sequence shown here is derived from an EMBL/GenBank/DDBJ whole genome shotgun (WGS) entry which is preliminary data.</text>
</comment>
<dbReference type="RefSeq" id="WP_193911644.1">
    <property type="nucleotide sequence ID" value="NZ_PRDL01000001.1"/>
</dbReference>
<feature type="signal peptide" evidence="1">
    <location>
        <begin position="1"/>
        <end position="19"/>
    </location>
</feature>
<dbReference type="SUPFAM" id="SSF54427">
    <property type="entry name" value="NTF2-like"/>
    <property type="match status" value="1"/>
</dbReference>